<gene>
    <name evidence="3" type="ORF">Slati_3435400</name>
</gene>
<dbReference type="GO" id="GO:0003676">
    <property type="term" value="F:nucleic acid binding"/>
    <property type="evidence" value="ECO:0007669"/>
    <property type="project" value="InterPro"/>
</dbReference>
<accession>A0AAW2UFE1</accession>
<feature type="region of interest" description="Disordered" evidence="1">
    <location>
        <begin position="85"/>
        <end position="109"/>
    </location>
</feature>
<reference evidence="3" key="2">
    <citation type="journal article" date="2024" name="Plant">
        <title>Genomic evolution and insights into agronomic trait innovations of Sesamum species.</title>
        <authorList>
            <person name="Miao H."/>
            <person name="Wang L."/>
            <person name="Qu L."/>
            <person name="Liu H."/>
            <person name="Sun Y."/>
            <person name="Le M."/>
            <person name="Wang Q."/>
            <person name="Wei S."/>
            <person name="Zheng Y."/>
            <person name="Lin W."/>
            <person name="Duan Y."/>
            <person name="Cao H."/>
            <person name="Xiong S."/>
            <person name="Wang X."/>
            <person name="Wei L."/>
            <person name="Li C."/>
            <person name="Ma Q."/>
            <person name="Ju M."/>
            <person name="Zhao R."/>
            <person name="Li G."/>
            <person name="Mu C."/>
            <person name="Tian Q."/>
            <person name="Mei H."/>
            <person name="Zhang T."/>
            <person name="Gao T."/>
            <person name="Zhang H."/>
        </authorList>
    </citation>
    <scope>NUCLEOTIDE SEQUENCE</scope>
    <source>
        <strain evidence="3">KEN1</strain>
    </source>
</reference>
<dbReference type="SUPFAM" id="SSF53098">
    <property type="entry name" value="Ribonuclease H-like"/>
    <property type="match status" value="1"/>
</dbReference>
<dbReference type="Pfam" id="PF13456">
    <property type="entry name" value="RVT_3"/>
    <property type="match status" value="1"/>
</dbReference>
<dbReference type="AlphaFoldDB" id="A0AAW2UFE1"/>
<evidence type="ECO:0000259" key="2">
    <source>
        <dbReference type="Pfam" id="PF13456"/>
    </source>
</evidence>
<dbReference type="EMBL" id="JACGWN010000012">
    <property type="protein sequence ID" value="KAL0416035.1"/>
    <property type="molecule type" value="Genomic_DNA"/>
</dbReference>
<dbReference type="Gene3D" id="3.30.420.10">
    <property type="entry name" value="Ribonuclease H-like superfamily/Ribonuclease H"/>
    <property type="match status" value="1"/>
</dbReference>
<sequence>MAGISLGDAPKDEKWLLHVDGSSTIQGSSAGTVITSPQGEDLEFAVIFDFKASNNEAEYKALMEGMKMIHEAGARHLIAYSNSQLDASQTTDGKQPGSRLEPFDSSYKEESSIRNPIHTLYFSACLNKKESMSSKKYIVDAVGHMQGHGY</sequence>
<dbReference type="PANTHER" id="PTHR48475">
    <property type="entry name" value="RIBONUCLEASE H"/>
    <property type="match status" value="1"/>
</dbReference>
<proteinExistence type="predicted"/>
<evidence type="ECO:0000256" key="1">
    <source>
        <dbReference type="SAM" id="MobiDB-lite"/>
    </source>
</evidence>
<dbReference type="PANTHER" id="PTHR48475:SF2">
    <property type="entry name" value="RIBONUCLEASE H"/>
    <property type="match status" value="1"/>
</dbReference>
<dbReference type="InterPro" id="IPR036397">
    <property type="entry name" value="RNaseH_sf"/>
</dbReference>
<dbReference type="InterPro" id="IPR002156">
    <property type="entry name" value="RNaseH_domain"/>
</dbReference>
<organism evidence="3">
    <name type="scientific">Sesamum latifolium</name>
    <dbReference type="NCBI Taxonomy" id="2727402"/>
    <lineage>
        <taxon>Eukaryota</taxon>
        <taxon>Viridiplantae</taxon>
        <taxon>Streptophyta</taxon>
        <taxon>Embryophyta</taxon>
        <taxon>Tracheophyta</taxon>
        <taxon>Spermatophyta</taxon>
        <taxon>Magnoliopsida</taxon>
        <taxon>eudicotyledons</taxon>
        <taxon>Gunneridae</taxon>
        <taxon>Pentapetalae</taxon>
        <taxon>asterids</taxon>
        <taxon>lamiids</taxon>
        <taxon>Lamiales</taxon>
        <taxon>Pedaliaceae</taxon>
        <taxon>Sesamum</taxon>
    </lineage>
</organism>
<evidence type="ECO:0000313" key="3">
    <source>
        <dbReference type="EMBL" id="KAL0416035.1"/>
    </source>
</evidence>
<feature type="domain" description="RNase H type-1" evidence="2">
    <location>
        <begin position="19"/>
        <end position="95"/>
    </location>
</feature>
<dbReference type="GO" id="GO:0004523">
    <property type="term" value="F:RNA-DNA hybrid ribonuclease activity"/>
    <property type="evidence" value="ECO:0007669"/>
    <property type="project" value="InterPro"/>
</dbReference>
<reference evidence="3" key="1">
    <citation type="submission" date="2020-06" db="EMBL/GenBank/DDBJ databases">
        <authorList>
            <person name="Li T."/>
            <person name="Hu X."/>
            <person name="Zhang T."/>
            <person name="Song X."/>
            <person name="Zhang H."/>
            <person name="Dai N."/>
            <person name="Sheng W."/>
            <person name="Hou X."/>
            <person name="Wei L."/>
        </authorList>
    </citation>
    <scope>NUCLEOTIDE SEQUENCE</scope>
    <source>
        <strain evidence="3">KEN1</strain>
        <tissue evidence="3">Leaf</tissue>
    </source>
</reference>
<comment type="caution">
    <text evidence="3">The sequence shown here is derived from an EMBL/GenBank/DDBJ whole genome shotgun (WGS) entry which is preliminary data.</text>
</comment>
<name>A0AAW2UFE1_9LAMI</name>
<dbReference type="InterPro" id="IPR012337">
    <property type="entry name" value="RNaseH-like_sf"/>
</dbReference>
<protein>
    <recommendedName>
        <fullName evidence="2">RNase H type-1 domain-containing protein</fullName>
    </recommendedName>
</protein>